<evidence type="ECO:0000256" key="3">
    <source>
        <dbReference type="ARBA" id="ARBA00001947"/>
    </source>
</evidence>
<evidence type="ECO:0000259" key="21">
    <source>
        <dbReference type="Pfam" id="PF24621"/>
    </source>
</evidence>
<keyword evidence="15 19" id="KW-0520">NAD</keyword>
<gene>
    <name evidence="19" type="primary">aroB</name>
    <name evidence="22" type="ORF">DBT_0341</name>
</gene>
<dbReference type="InterPro" id="IPR030960">
    <property type="entry name" value="DHQS/DOIS_N"/>
</dbReference>
<keyword evidence="10 19" id="KW-0963">Cytoplasm</keyword>
<evidence type="ECO:0000256" key="19">
    <source>
        <dbReference type="HAMAP-Rule" id="MF_00110"/>
    </source>
</evidence>
<name>A0A1B9F9I2_9BACT</name>
<dbReference type="EMBL" id="MAGO01000001">
    <property type="protein sequence ID" value="OCC16524.1"/>
    <property type="molecule type" value="Genomic_DNA"/>
</dbReference>
<evidence type="ECO:0000256" key="8">
    <source>
        <dbReference type="ARBA" id="ARBA00013031"/>
    </source>
</evidence>
<feature type="binding site" evidence="19">
    <location>
        <position position="160"/>
    </location>
    <ligand>
        <name>NAD(+)</name>
        <dbReference type="ChEBI" id="CHEBI:57540"/>
    </ligand>
</feature>
<proteinExistence type="inferred from homology"/>
<dbReference type="GO" id="GO:0009423">
    <property type="term" value="P:chorismate biosynthetic process"/>
    <property type="evidence" value="ECO:0007669"/>
    <property type="project" value="UniProtKB-UniRule"/>
</dbReference>
<dbReference type="Gene3D" id="1.20.1090.10">
    <property type="entry name" value="Dehydroquinate synthase-like - alpha domain"/>
    <property type="match status" value="1"/>
</dbReference>
<evidence type="ECO:0000256" key="2">
    <source>
        <dbReference type="ARBA" id="ARBA00001911"/>
    </source>
</evidence>
<evidence type="ECO:0000256" key="14">
    <source>
        <dbReference type="ARBA" id="ARBA00022833"/>
    </source>
</evidence>
<dbReference type="PANTHER" id="PTHR43622">
    <property type="entry name" value="3-DEHYDROQUINATE SYNTHASE"/>
    <property type="match status" value="1"/>
</dbReference>
<evidence type="ECO:0000256" key="4">
    <source>
        <dbReference type="ARBA" id="ARBA00003485"/>
    </source>
</evidence>
<keyword evidence="23" id="KW-1185">Reference proteome</keyword>
<keyword evidence="17 19" id="KW-0456">Lyase</keyword>
<evidence type="ECO:0000256" key="5">
    <source>
        <dbReference type="ARBA" id="ARBA00004496"/>
    </source>
</evidence>
<feature type="domain" description="3-dehydroquinate synthase C-terminal" evidence="21">
    <location>
        <begin position="190"/>
        <end position="333"/>
    </location>
</feature>
<keyword evidence="11 19" id="KW-0028">Amino-acid biosynthesis</keyword>
<keyword evidence="12 19" id="KW-0479">Metal-binding</keyword>
<dbReference type="Pfam" id="PF24621">
    <property type="entry name" value="DHQS_C"/>
    <property type="match status" value="1"/>
</dbReference>
<dbReference type="Pfam" id="PF01761">
    <property type="entry name" value="DHQ_synthase"/>
    <property type="match status" value="1"/>
</dbReference>
<dbReference type="GO" id="GO:0009073">
    <property type="term" value="P:aromatic amino acid family biosynthetic process"/>
    <property type="evidence" value="ECO:0007669"/>
    <property type="project" value="UniProtKB-KW"/>
</dbReference>
<evidence type="ECO:0000256" key="18">
    <source>
        <dbReference type="ARBA" id="ARBA00023285"/>
    </source>
</evidence>
<comment type="similarity">
    <text evidence="7 19">Belongs to the sugar phosphate cyclases superfamily. Dehydroquinate synthase family.</text>
</comment>
<dbReference type="InterPro" id="IPR050071">
    <property type="entry name" value="Dehydroquinate_synthase"/>
</dbReference>
<dbReference type="PATRIC" id="fig|1156395.6.peg.344"/>
<comment type="subcellular location">
    <subcellularLocation>
        <location evidence="5 19">Cytoplasm</location>
    </subcellularLocation>
</comment>
<organism evidence="22 23">
    <name type="scientific">Dissulfuribacter thermophilus</name>
    <dbReference type="NCBI Taxonomy" id="1156395"/>
    <lineage>
        <taxon>Bacteria</taxon>
        <taxon>Pseudomonadati</taxon>
        <taxon>Thermodesulfobacteriota</taxon>
        <taxon>Dissulfuribacteria</taxon>
        <taxon>Dissulfuribacterales</taxon>
        <taxon>Dissulfuribacteraceae</taxon>
        <taxon>Dissulfuribacter</taxon>
    </lineage>
</organism>
<feature type="binding site" evidence="19">
    <location>
        <position position="193"/>
    </location>
    <ligand>
        <name>Zn(2+)</name>
        <dbReference type="ChEBI" id="CHEBI:29105"/>
    </ligand>
</feature>
<protein>
    <recommendedName>
        <fullName evidence="9 19">3-dehydroquinate synthase</fullName>
        <shortName evidence="19">DHQS</shortName>
        <ecNumber evidence="8 19">4.2.3.4</ecNumber>
    </recommendedName>
</protein>
<dbReference type="RefSeq" id="WP_067615754.1">
    <property type="nucleotide sequence ID" value="NZ_MAGO01000001.1"/>
</dbReference>
<dbReference type="UniPathway" id="UPA00053">
    <property type="reaction ID" value="UER00085"/>
</dbReference>
<feature type="binding site" evidence="19">
    <location>
        <begin position="114"/>
        <end position="118"/>
    </location>
    <ligand>
        <name>NAD(+)</name>
        <dbReference type="ChEBI" id="CHEBI:57540"/>
    </ligand>
</feature>
<feature type="binding site" evidence="19">
    <location>
        <position position="272"/>
    </location>
    <ligand>
        <name>Zn(2+)</name>
        <dbReference type="ChEBI" id="CHEBI:29105"/>
    </ligand>
</feature>
<feature type="binding site" evidence="19">
    <location>
        <begin position="138"/>
        <end position="139"/>
    </location>
    <ligand>
        <name>NAD(+)</name>
        <dbReference type="ChEBI" id="CHEBI:57540"/>
    </ligand>
</feature>
<evidence type="ECO:0000256" key="9">
    <source>
        <dbReference type="ARBA" id="ARBA00017684"/>
    </source>
</evidence>
<evidence type="ECO:0000256" key="12">
    <source>
        <dbReference type="ARBA" id="ARBA00022723"/>
    </source>
</evidence>
<keyword evidence="18 19" id="KW-0170">Cobalt</keyword>
<comment type="cofactor">
    <cofactor evidence="3">
        <name>Zn(2+)</name>
        <dbReference type="ChEBI" id="CHEBI:29105"/>
    </cofactor>
</comment>
<comment type="caution">
    <text evidence="19">Lacks conserved residue(s) required for the propagation of feature annotation.</text>
</comment>
<comment type="cofactor">
    <cofactor evidence="19">
        <name>Co(2+)</name>
        <dbReference type="ChEBI" id="CHEBI:48828"/>
    </cofactor>
    <cofactor evidence="19">
        <name>Zn(2+)</name>
        <dbReference type="ChEBI" id="CHEBI:29105"/>
    </cofactor>
    <text evidence="19">Binds 1 divalent metal cation per subunit. Can use either Co(2+) or Zn(2+).</text>
</comment>
<dbReference type="STRING" id="1156395.DBT_0341"/>
<dbReference type="GO" id="GO:0000166">
    <property type="term" value="F:nucleotide binding"/>
    <property type="evidence" value="ECO:0007669"/>
    <property type="project" value="UniProtKB-KW"/>
</dbReference>
<feature type="domain" description="3-dehydroquinate synthase N-terminal" evidence="20">
    <location>
        <begin position="76"/>
        <end position="188"/>
    </location>
</feature>
<comment type="caution">
    <text evidence="22">The sequence shown here is derived from an EMBL/GenBank/DDBJ whole genome shotgun (WGS) entry which is preliminary data.</text>
</comment>
<comment type="cofactor">
    <cofactor evidence="2 19">
        <name>NAD(+)</name>
        <dbReference type="ChEBI" id="CHEBI:57540"/>
    </cofactor>
</comment>
<comment type="pathway">
    <text evidence="6 19">Metabolic intermediate biosynthesis; chorismate biosynthesis; chorismate from D-erythrose 4-phosphate and phosphoenolpyruvate: step 2/7.</text>
</comment>
<keyword evidence="14 19" id="KW-0862">Zinc</keyword>
<dbReference type="FunFam" id="3.40.50.1970:FF:000007">
    <property type="entry name" value="Pentafunctional AROM polypeptide"/>
    <property type="match status" value="1"/>
</dbReference>
<reference evidence="22 23" key="1">
    <citation type="submission" date="2016-06" db="EMBL/GenBank/DDBJ databases">
        <title>Respiratory ammonification of nitrate coupled to the oxidation of elemental sulfur in deep-sea autotrophic thermophilic bacteria.</title>
        <authorList>
            <person name="Slobodkina G.B."/>
            <person name="Mardanov A.V."/>
            <person name="Ravin N.V."/>
            <person name="Frolova A.A."/>
            <person name="Viryasiv M.B."/>
            <person name="Chernyh N.A."/>
            <person name="Bonch-Osmolovskaya E.A."/>
            <person name="Slobodkin A.I."/>
        </authorList>
    </citation>
    <scope>NUCLEOTIDE SEQUENCE [LARGE SCALE GENOMIC DNA]</scope>
    <source>
        <strain evidence="22 23">S69</strain>
    </source>
</reference>
<feature type="binding site" evidence="19">
    <location>
        <position position="151"/>
    </location>
    <ligand>
        <name>NAD(+)</name>
        <dbReference type="ChEBI" id="CHEBI:57540"/>
    </ligand>
</feature>
<evidence type="ECO:0000256" key="10">
    <source>
        <dbReference type="ARBA" id="ARBA00022490"/>
    </source>
</evidence>
<keyword evidence="13 19" id="KW-0547">Nucleotide-binding</keyword>
<dbReference type="PANTHER" id="PTHR43622:SF7">
    <property type="entry name" value="3-DEHYDROQUINATE SYNTHASE, CHLOROPLASTIC"/>
    <property type="match status" value="1"/>
</dbReference>
<evidence type="ECO:0000256" key="17">
    <source>
        <dbReference type="ARBA" id="ARBA00023239"/>
    </source>
</evidence>
<dbReference type="Gene3D" id="3.40.50.1970">
    <property type="match status" value="1"/>
</dbReference>
<dbReference type="GO" id="GO:0008652">
    <property type="term" value="P:amino acid biosynthetic process"/>
    <property type="evidence" value="ECO:0007669"/>
    <property type="project" value="UniProtKB-KW"/>
</dbReference>
<dbReference type="GO" id="GO:0003856">
    <property type="term" value="F:3-dehydroquinate synthase activity"/>
    <property type="evidence" value="ECO:0007669"/>
    <property type="project" value="UniProtKB-UniRule"/>
</dbReference>
<evidence type="ECO:0000256" key="16">
    <source>
        <dbReference type="ARBA" id="ARBA00023141"/>
    </source>
</evidence>
<dbReference type="CDD" id="cd08195">
    <property type="entry name" value="DHQS"/>
    <property type="match status" value="1"/>
</dbReference>
<dbReference type="PIRSF" id="PIRSF001455">
    <property type="entry name" value="DHQ_synth"/>
    <property type="match status" value="1"/>
</dbReference>
<dbReference type="GO" id="GO:0046872">
    <property type="term" value="F:metal ion binding"/>
    <property type="evidence" value="ECO:0007669"/>
    <property type="project" value="UniProtKB-KW"/>
</dbReference>
<dbReference type="InterPro" id="IPR056179">
    <property type="entry name" value="DHQS_C"/>
</dbReference>
<dbReference type="OrthoDB" id="9806583at2"/>
<evidence type="ECO:0000259" key="20">
    <source>
        <dbReference type="Pfam" id="PF01761"/>
    </source>
</evidence>
<evidence type="ECO:0000256" key="11">
    <source>
        <dbReference type="ARBA" id="ARBA00022605"/>
    </source>
</evidence>
<dbReference type="HAMAP" id="MF_00110">
    <property type="entry name" value="DHQ_synthase"/>
    <property type="match status" value="1"/>
</dbReference>
<accession>A0A1B9F9I2</accession>
<evidence type="ECO:0000256" key="7">
    <source>
        <dbReference type="ARBA" id="ARBA00005412"/>
    </source>
</evidence>
<evidence type="ECO:0000256" key="6">
    <source>
        <dbReference type="ARBA" id="ARBA00004661"/>
    </source>
</evidence>
<dbReference type="Proteomes" id="UP000093080">
    <property type="component" value="Unassembled WGS sequence"/>
</dbReference>
<evidence type="ECO:0000313" key="22">
    <source>
        <dbReference type="EMBL" id="OCC16524.1"/>
    </source>
</evidence>
<dbReference type="GO" id="GO:0005737">
    <property type="term" value="C:cytoplasm"/>
    <property type="evidence" value="ECO:0007669"/>
    <property type="project" value="UniProtKB-SubCell"/>
</dbReference>
<keyword evidence="16 19" id="KW-0057">Aromatic amino acid biosynthesis</keyword>
<sequence>MKLPDSFVWHTVNVDLGDRSYDILIGPGVLSEAGKHIESIFGKRDFFLISDSNCYDLLGHDLEAMLNGEGLSVKSIVFPAGEQSKNLKQVEDITRRLVELGADRQSVILALGGGVTGDVAGFVASIYMRGIPFIQIPTTLLAQVDSSVGGKTGVDLPEGKNLVGTFYQPRLVLSDIGVLATLPQKELNNGLAEVIKYGAIWDADFFAFLEKNHEGCKNLEPEVIAYIVKRSCEIKAQVVALDEKEGDLRRILNFGHTIGHAIEASSNFSITHGEAVAIGMVAAGRISMEKGLLAQDDFNRLTNLIKDLGLPHTVPASTSPEDILVKIRHDKKAKGGRVHFVLLEGIGKTVITPEVTDEDVLKSISGSIH</sequence>
<dbReference type="SUPFAM" id="SSF56796">
    <property type="entry name" value="Dehydroquinate synthase-like"/>
    <property type="match status" value="1"/>
</dbReference>
<dbReference type="InterPro" id="IPR016037">
    <property type="entry name" value="DHQ_synth_AroB"/>
</dbReference>
<comment type="catalytic activity">
    <reaction evidence="1 19">
        <text>7-phospho-2-dehydro-3-deoxy-D-arabino-heptonate = 3-dehydroquinate + phosphate</text>
        <dbReference type="Rhea" id="RHEA:21968"/>
        <dbReference type="ChEBI" id="CHEBI:32364"/>
        <dbReference type="ChEBI" id="CHEBI:43474"/>
        <dbReference type="ChEBI" id="CHEBI:58394"/>
        <dbReference type="EC" id="4.2.3.4"/>
    </reaction>
</comment>
<comment type="function">
    <text evidence="4 19">Catalyzes the conversion of 3-deoxy-D-arabino-heptulosonate 7-phosphate (DAHP) to dehydroquinate (DHQ).</text>
</comment>
<dbReference type="InterPro" id="IPR030963">
    <property type="entry name" value="DHQ_synth_fam"/>
</dbReference>
<evidence type="ECO:0000256" key="1">
    <source>
        <dbReference type="ARBA" id="ARBA00001393"/>
    </source>
</evidence>
<dbReference type="EC" id="4.2.3.4" evidence="8 19"/>
<evidence type="ECO:0000256" key="13">
    <source>
        <dbReference type="ARBA" id="ARBA00022741"/>
    </source>
</evidence>
<dbReference type="AlphaFoldDB" id="A0A1B9F9I2"/>
<dbReference type="NCBIfam" id="TIGR01357">
    <property type="entry name" value="aroB"/>
    <property type="match status" value="1"/>
</dbReference>
<feature type="binding site" evidence="19">
    <location>
        <position position="256"/>
    </location>
    <ligand>
        <name>Zn(2+)</name>
        <dbReference type="ChEBI" id="CHEBI:29105"/>
    </ligand>
</feature>
<evidence type="ECO:0000313" key="23">
    <source>
        <dbReference type="Proteomes" id="UP000093080"/>
    </source>
</evidence>
<evidence type="ECO:0000256" key="15">
    <source>
        <dbReference type="ARBA" id="ARBA00023027"/>
    </source>
</evidence>